<keyword evidence="11" id="KW-0133">Cell shape</keyword>
<evidence type="ECO:0000256" key="1">
    <source>
        <dbReference type="ARBA" id="ARBA00004236"/>
    </source>
</evidence>
<dbReference type="AlphaFoldDB" id="A0A2P2DZT4"/>
<evidence type="ECO:0000256" key="17">
    <source>
        <dbReference type="ARBA" id="ARBA00049902"/>
    </source>
</evidence>
<dbReference type="InterPro" id="IPR001264">
    <property type="entry name" value="Glyco_trans_51"/>
</dbReference>
<accession>A0A2P2DZT4</accession>
<gene>
    <name evidence="22" type="primary">ponA</name>
    <name evidence="22" type="ORF">LPTSP4_16610</name>
</gene>
<dbReference type="PANTHER" id="PTHR32282:SF11">
    <property type="entry name" value="PENICILLIN-BINDING PROTEIN 1B"/>
    <property type="match status" value="1"/>
</dbReference>
<dbReference type="SUPFAM" id="SSF53955">
    <property type="entry name" value="Lysozyme-like"/>
    <property type="match status" value="1"/>
</dbReference>
<dbReference type="InterPro" id="IPR036950">
    <property type="entry name" value="PBP_transglycosylase"/>
</dbReference>
<comment type="catalytic activity">
    <reaction evidence="16">
        <text>Preferential cleavage: (Ac)2-L-Lys-D-Ala-|-D-Ala. Also transpeptidation of peptidyl-alanyl moieties that are N-acyl substituents of D-alanine.</text>
        <dbReference type="EC" id="3.4.16.4"/>
    </reaction>
</comment>
<dbReference type="GO" id="GO:0008955">
    <property type="term" value="F:peptidoglycan glycosyltransferase activity"/>
    <property type="evidence" value="ECO:0007669"/>
    <property type="project" value="UniProtKB-EC"/>
</dbReference>
<evidence type="ECO:0000256" key="8">
    <source>
        <dbReference type="ARBA" id="ARBA00022676"/>
    </source>
</evidence>
<dbReference type="GO" id="GO:0008360">
    <property type="term" value="P:regulation of cell shape"/>
    <property type="evidence" value="ECO:0007669"/>
    <property type="project" value="UniProtKB-KW"/>
</dbReference>
<keyword evidence="7" id="KW-0645">Protease</keyword>
<evidence type="ECO:0000256" key="15">
    <source>
        <dbReference type="ARBA" id="ARBA00023316"/>
    </source>
</evidence>
<evidence type="ECO:0000256" key="13">
    <source>
        <dbReference type="ARBA" id="ARBA00023136"/>
    </source>
</evidence>
<dbReference type="GO" id="GO:0009002">
    <property type="term" value="F:serine-type D-Ala-D-Ala carboxypeptidase activity"/>
    <property type="evidence" value="ECO:0007669"/>
    <property type="project" value="UniProtKB-EC"/>
</dbReference>
<dbReference type="Pfam" id="PF00912">
    <property type="entry name" value="Transgly"/>
    <property type="match status" value="1"/>
</dbReference>
<keyword evidence="6" id="KW-0121">Carboxypeptidase</keyword>
<evidence type="ECO:0000313" key="23">
    <source>
        <dbReference type="Proteomes" id="UP000245133"/>
    </source>
</evidence>
<name>A0A2P2DZT4_9LEPT</name>
<feature type="region of interest" description="Disordered" evidence="18">
    <location>
        <begin position="768"/>
        <end position="819"/>
    </location>
</feature>
<comment type="catalytic activity">
    <reaction evidence="17">
        <text>[GlcNAc-(1-&gt;4)-Mur2Ac(oyl-L-Ala-gamma-D-Glu-L-Lys-D-Ala-D-Ala)](n)-di-trans,octa-cis-undecaprenyl diphosphate + beta-D-GlcNAc-(1-&gt;4)-Mur2Ac(oyl-L-Ala-gamma-D-Glu-L-Lys-D-Ala-D-Ala)-di-trans,octa-cis-undecaprenyl diphosphate = [GlcNAc-(1-&gt;4)-Mur2Ac(oyl-L-Ala-gamma-D-Glu-L-Lys-D-Ala-D-Ala)](n+1)-di-trans,octa-cis-undecaprenyl diphosphate + di-trans,octa-cis-undecaprenyl diphosphate + H(+)</text>
        <dbReference type="Rhea" id="RHEA:23708"/>
        <dbReference type="Rhea" id="RHEA-COMP:9602"/>
        <dbReference type="Rhea" id="RHEA-COMP:9603"/>
        <dbReference type="ChEBI" id="CHEBI:15378"/>
        <dbReference type="ChEBI" id="CHEBI:58405"/>
        <dbReference type="ChEBI" id="CHEBI:60033"/>
        <dbReference type="ChEBI" id="CHEBI:78435"/>
        <dbReference type="EC" id="2.4.99.28"/>
    </reaction>
</comment>
<feature type="transmembrane region" description="Helical" evidence="19">
    <location>
        <begin position="33"/>
        <end position="56"/>
    </location>
</feature>
<protein>
    <submittedName>
        <fullName evidence="22">Penicillin binding protein 1</fullName>
    </submittedName>
</protein>
<comment type="similarity">
    <text evidence="3">In the C-terminal section; belongs to the transpeptidase family.</text>
</comment>
<evidence type="ECO:0000313" key="22">
    <source>
        <dbReference type="EMBL" id="GBF50137.1"/>
    </source>
</evidence>
<dbReference type="RefSeq" id="WP_108975790.1">
    <property type="nucleotide sequence ID" value="NZ_BFBB01000004.1"/>
</dbReference>
<proteinExistence type="inferred from homology"/>
<dbReference type="InterPro" id="IPR001460">
    <property type="entry name" value="PCN-bd_Tpept"/>
</dbReference>
<dbReference type="PANTHER" id="PTHR32282">
    <property type="entry name" value="BINDING PROTEIN TRANSPEPTIDASE, PUTATIVE-RELATED"/>
    <property type="match status" value="1"/>
</dbReference>
<evidence type="ECO:0000256" key="2">
    <source>
        <dbReference type="ARBA" id="ARBA00004752"/>
    </source>
</evidence>
<dbReference type="GO" id="GO:0071555">
    <property type="term" value="P:cell wall organization"/>
    <property type="evidence" value="ECO:0007669"/>
    <property type="project" value="UniProtKB-KW"/>
</dbReference>
<evidence type="ECO:0000256" key="3">
    <source>
        <dbReference type="ARBA" id="ARBA00007090"/>
    </source>
</evidence>
<dbReference type="Proteomes" id="UP000245133">
    <property type="component" value="Unassembled WGS sequence"/>
</dbReference>
<evidence type="ECO:0000256" key="16">
    <source>
        <dbReference type="ARBA" id="ARBA00034000"/>
    </source>
</evidence>
<dbReference type="GO" id="GO:0006508">
    <property type="term" value="P:proteolysis"/>
    <property type="evidence" value="ECO:0007669"/>
    <property type="project" value="UniProtKB-KW"/>
</dbReference>
<dbReference type="OrthoDB" id="343702at2"/>
<dbReference type="SUPFAM" id="SSF56601">
    <property type="entry name" value="beta-lactamase/transpeptidase-like"/>
    <property type="match status" value="1"/>
</dbReference>
<evidence type="ECO:0000259" key="21">
    <source>
        <dbReference type="Pfam" id="PF00912"/>
    </source>
</evidence>
<evidence type="ECO:0000256" key="19">
    <source>
        <dbReference type="SAM" id="Phobius"/>
    </source>
</evidence>
<keyword evidence="13 19" id="KW-0472">Membrane</keyword>
<comment type="pathway">
    <text evidence="2">Cell wall biogenesis; peptidoglycan biosynthesis.</text>
</comment>
<feature type="domain" description="Penicillin-binding protein transpeptidase" evidence="20">
    <location>
        <begin position="415"/>
        <end position="682"/>
    </location>
</feature>
<dbReference type="Gene3D" id="3.40.710.10">
    <property type="entry name" value="DD-peptidase/beta-lactamase superfamily"/>
    <property type="match status" value="1"/>
</dbReference>
<sequence>MIRNDHTAFLVLKAIADHLRDFLIILWNKRQTILLFSIFFFIFLLLFFTGGAYVVWSGERARVEKSLEKYRSEVSNFYDSFQPKSIKILDRSGTVIGEFYRRNFRPIRTDNLSKNNIIIWSLLSSEDREFFNHSGVNYSAIIRAVLTNLVQFRLSQGGSTITQQLSKLTLNLGRRNLFNKITELYCTFYIESQFSKEEILAMYLNQIFLGEGNTGVEEAARYYFRKPASELTAEEAAMLVGIIPAPSVYNPIRNLGIALNRQKRVLYDMARNPELHPAPKEIPKKFNDQIEVNIKKFRSIYKVKEFKDDDGNPRYTSEIGKYGADKDFRINLAPDFNTEIRRFVLDTFSEEDLEERGLVVYSTLDLEKQRMAEDALRIGIDGVRSELSKEEREYSSKGKSDLSELTKTILPQMTGSFISLDPETGDIEALVGGYKISNSFRFNRAEEARRQPGSTIKALVYALAFEKRIVNPSSKIKDEKLDISGYSPKNWYKGYRGDMTVRTALAQSVNTVSVKLLDQIGINYFLSKLSSILFLPEDEVKSRFQKNLSLALGSGELSPMELATIYATLLNGGRRVVPRKIIKITDLDGNEFYQSPTNEATEQILDPVACAMAVNTLESVLTEEGTMNVKKISGEPNLFAGKTGTVQSPKVKKSRWAGLKGVRDVWFAGFAPRNVTVVWVGHDEGAPFPGSGSGVAGGIWIKFIQNVKTRFGFGNRLITPFVGDFVKVDVCADDGTLLENTPTYICKMPLYQQYYYIGDLPPKRDGFSKVETIQPPTANEGQSENTEYNESGERVSPVTPDAVELEPPIIDNPKALGTE</sequence>
<dbReference type="InterPro" id="IPR050396">
    <property type="entry name" value="Glycosyltr_51/Transpeptidase"/>
</dbReference>
<comment type="subcellular location">
    <subcellularLocation>
        <location evidence="1">Cell membrane</location>
    </subcellularLocation>
</comment>
<evidence type="ECO:0000256" key="4">
    <source>
        <dbReference type="ARBA" id="ARBA00007739"/>
    </source>
</evidence>
<evidence type="ECO:0000256" key="6">
    <source>
        <dbReference type="ARBA" id="ARBA00022645"/>
    </source>
</evidence>
<dbReference type="InterPro" id="IPR012338">
    <property type="entry name" value="Beta-lactam/transpept-like"/>
</dbReference>
<dbReference type="Gene3D" id="1.10.3810.10">
    <property type="entry name" value="Biosynthetic peptidoglycan transglycosylase-like"/>
    <property type="match status" value="1"/>
</dbReference>
<evidence type="ECO:0000259" key="20">
    <source>
        <dbReference type="Pfam" id="PF00905"/>
    </source>
</evidence>
<evidence type="ECO:0000256" key="18">
    <source>
        <dbReference type="SAM" id="MobiDB-lite"/>
    </source>
</evidence>
<evidence type="ECO:0000256" key="14">
    <source>
        <dbReference type="ARBA" id="ARBA00023268"/>
    </source>
</evidence>
<dbReference type="GO" id="GO:0009252">
    <property type="term" value="P:peptidoglycan biosynthetic process"/>
    <property type="evidence" value="ECO:0007669"/>
    <property type="project" value="UniProtKB-KW"/>
</dbReference>
<keyword evidence="5" id="KW-1003">Cell membrane</keyword>
<keyword evidence="8" id="KW-0328">Glycosyltransferase</keyword>
<reference evidence="22 23" key="1">
    <citation type="submission" date="2018-02" db="EMBL/GenBank/DDBJ databases">
        <title>Novel Leptospira species isolated from soil and water in Japan.</title>
        <authorList>
            <person name="Nakao R."/>
            <person name="Masuzawa T."/>
        </authorList>
    </citation>
    <scope>NUCLEOTIDE SEQUENCE [LARGE SCALE GENOMIC DNA]</scope>
    <source>
        <strain evidence="22 23">YH101</strain>
    </source>
</reference>
<dbReference type="InterPro" id="IPR023346">
    <property type="entry name" value="Lysozyme-like_dom_sf"/>
</dbReference>
<comment type="caution">
    <text evidence="22">The sequence shown here is derived from an EMBL/GenBank/DDBJ whole genome shotgun (WGS) entry which is preliminary data.</text>
</comment>
<dbReference type="EMBL" id="BFBB01000004">
    <property type="protein sequence ID" value="GBF50137.1"/>
    <property type="molecule type" value="Genomic_DNA"/>
</dbReference>
<evidence type="ECO:0000256" key="7">
    <source>
        <dbReference type="ARBA" id="ARBA00022670"/>
    </source>
</evidence>
<keyword evidence="12" id="KW-0573">Peptidoglycan synthesis</keyword>
<dbReference type="Pfam" id="PF00905">
    <property type="entry name" value="Transpeptidase"/>
    <property type="match status" value="1"/>
</dbReference>
<evidence type="ECO:0000256" key="10">
    <source>
        <dbReference type="ARBA" id="ARBA00022801"/>
    </source>
</evidence>
<comment type="similarity">
    <text evidence="4">In the N-terminal section; belongs to the glycosyltransferase 51 family.</text>
</comment>
<evidence type="ECO:0000256" key="11">
    <source>
        <dbReference type="ARBA" id="ARBA00022960"/>
    </source>
</evidence>
<feature type="compositionally biased region" description="Polar residues" evidence="18">
    <location>
        <begin position="774"/>
        <end position="789"/>
    </location>
</feature>
<keyword evidence="19" id="KW-1133">Transmembrane helix</keyword>
<keyword evidence="14" id="KW-0511">Multifunctional enzyme</keyword>
<evidence type="ECO:0000256" key="5">
    <source>
        <dbReference type="ARBA" id="ARBA00022475"/>
    </source>
</evidence>
<dbReference type="GO" id="GO:0008658">
    <property type="term" value="F:penicillin binding"/>
    <property type="evidence" value="ECO:0007669"/>
    <property type="project" value="InterPro"/>
</dbReference>
<dbReference type="GO" id="GO:0005886">
    <property type="term" value="C:plasma membrane"/>
    <property type="evidence" value="ECO:0007669"/>
    <property type="project" value="UniProtKB-SubCell"/>
</dbReference>
<dbReference type="GO" id="GO:0030288">
    <property type="term" value="C:outer membrane-bounded periplasmic space"/>
    <property type="evidence" value="ECO:0007669"/>
    <property type="project" value="TreeGrafter"/>
</dbReference>
<keyword evidence="19" id="KW-0812">Transmembrane</keyword>
<feature type="domain" description="Glycosyl transferase family 51" evidence="21">
    <location>
        <begin position="93"/>
        <end position="269"/>
    </location>
</feature>
<organism evidence="22 23">
    <name type="scientific">Leptospira ryugenii</name>
    <dbReference type="NCBI Taxonomy" id="1917863"/>
    <lineage>
        <taxon>Bacteria</taxon>
        <taxon>Pseudomonadati</taxon>
        <taxon>Spirochaetota</taxon>
        <taxon>Spirochaetia</taxon>
        <taxon>Leptospirales</taxon>
        <taxon>Leptospiraceae</taxon>
        <taxon>Leptospira</taxon>
    </lineage>
</organism>
<keyword evidence="10" id="KW-0378">Hydrolase</keyword>
<keyword evidence="9" id="KW-0808">Transferase</keyword>
<keyword evidence="23" id="KW-1185">Reference proteome</keyword>
<evidence type="ECO:0000256" key="12">
    <source>
        <dbReference type="ARBA" id="ARBA00022984"/>
    </source>
</evidence>
<evidence type="ECO:0000256" key="9">
    <source>
        <dbReference type="ARBA" id="ARBA00022679"/>
    </source>
</evidence>
<keyword evidence="15" id="KW-0961">Cell wall biogenesis/degradation</keyword>